<dbReference type="GeneID" id="56993131"/>
<evidence type="ECO:0000313" key="4">
    <source>
        <dbReference type="EMBL" id="TOZ04760.1"/>
    </source>
</evidence>
<sequence>MTNVYLAGPFFDDEQISRIERAEKALAANPQVNRVFSPRLSEIAGLTMGTPEWATQTFQMDVHQIDEADVVVALVDFVDDQVDSGTAFEIGYAFHSDKPIIVLHEKDTILNLMLAEGLHAYLQKAESLAAYDFTNLPESHYHGKVF</sequence>
<accession>A0A0C1MCQ3</accession>
<reference evidence="3 6" key="3">
    <citation type="submission" date="2018-07" db="EMBL/GenBank/DDBJ databases">
        <authorList>
            <person name="Feyereisen M."/>
        </authorList>
    </citation>
    <scope>NUCLEOTIDE SEQUENCE [LARGE SCALE GENOMIC DNA]</scope>
    <source>
        <strain evidence="3 6">UCCLBBS449</strain>
    </source>
</reference>
<dbReference type="GO" id="GO:0070694">
    <property type="term" value="F:5-hydroxymethyl-dUMP N-hydrolase activity"/>
    <property type="evidence" value="ECO:0007669"/>
    <property type="project" value="TreeGrafter"/>
</dbReference>
<dbReference type="EMBL" id="CP031198">
    <property type="protein sequence ID" value="QCZ53091.1"/>
    <property type="molecule type" value="Genomic_DNA"/>
</dbReference>
<dbReference type="SUPFAM" id="SSF52309">
    <property type="entry name" value="N-(deoxy)ribosyltransferase-like"/>
    <property type="match status" value="1"/>
</dbReference>
<gene>
    <name evidence="2" type="ORF">CNR29_07785</name>
    <name evidence="4" type="ORF">DIS17_05230</name>
    <name evidence="1" type="ORF">JK167_10800</name>
    <name evidence="3" type="ORF">UCCLBBS449_1135</name>
</gene>
<evidence type="ECO:0000313" key="2">
    <source>
        <dbReference type="EMBL" id="PBQ23924.1"/>
    </source>
</evidence>
<dbReference type="EMBL" id="NVYO01000001">
    <property type="protein sequence ID" value="PBQ23924.1"/>
    <property type="molecule type" value="Genomic_DNA"/>
</dbReference>
<dbReference type="PANTHER" id="PTHR15364:SF0">
    <property type="entry name" value="2'-DEOXYNUCLEOSIDE 5'-PHOSPHATE N-HYDROLASE 1"/>
    <property type="match status" value="1"/>
</dbReference>
<dbReference type="Proteomes" id="UP000307074">
    <property type="component" value="Chromosome"/>
</dbReference>
<dbReference type="OrthoDB" id="397706at2"/>
<dbReference type="Proteomes" id="UP000676478">
    <property type="component" value="Unassembled WGS sequence"/>
</dbReference>
<evidence type="ECO:0000313" key="1">
    <source>
        <dbReference type="EMBL" id="MBS1011321.1"/>
    </source>
</evidence>
<organism evidence="1 7">
    <name type="scientific">Levilactobacillus brevis</name>
    <name type="common">Lactobacillus brevis</name>
    <dbReference type="NCBI Taxonomy" id="1580"/>
    <lineage>
        <taxon>Bacteria</taxon>
        <taxon>Bacillati</taxon>
        <taxon>Bacillota</taxon>
        <taxon>Bacilli</taxon>
        <taxon>Lactobacillales</taxon>
        <taxon>Lactobacillaceae</taxon>
        <taxon>Levilactobacillus</taxon>
    </lineage>
</organism>
<evidence type="ECO:0000313" key="7">
    <source>
        <dbReference type="Proteomes" id="UP000676478"/>
    </source>
</evidence>
<dbReference type="InterPro" id="IPR051239">
    <property type="entry name" value="2'-dNMP_N-hydrolase"/>
</dbReference>
<keyword evidence="2" id="KW-0808">Transferase</keyword>
<protein>
    <submittedName>
        <fullName evidence="1">Nucleoside 2-deoxyribosyltransferase</fullName>
    </submittedName>
    <submittedName>
        <fullName evidence="3">Purine deoxyribosyltransferase</fullName>
    </submittedName>
</protein>
<evidence type="ECO:0000313" key="5">
    <source>
        <dbReference type="Proteomes" id="UP000217918"/>
    </source>
</evidence>
<dbReference type="Gene3D" id="3.40.50.450">
    <property type="match status" value="1"/>
</dbReference>
<evidence type="ECO:0000313" key="6">
    <source>
        <dbReference type="Proteomes" id="UP000307074"/>
    </source>
</evidence>
<dbReference type="GO" id="GO:0016740">
    <property type="term" value="F:transferase activity"/>
    <property type="evidence" value="ECO:0007669"/>
    <property type="project" value="UniProtKB-KW"/>
</dbReference>
<name>A0A0C1MCQ3_LEVBR</name>
<dbReference type="EMBL" id="JAERKF010000014">
    <property type="protein sequence ID" value="MBS1011321.1"/>
    <property type="molecule type" value="Genomic_DNA"/>
</dbReference>
<dbReference type="Pfam" id="PF05014">
    <property type="entry name" value="Nuc_deoxyrib_tr"/>
    <property type="match status" value="1"/>
</dbReference>
<reference evidence="1" key="5">
    <citation type="submission" date="2022-09" db="EMBL/GenBank/DDBJ databases">
        <title>Genome-inferred correspondence between phylogeny and metabolic traits in the wild Drosophila gut microbiome.</title>
        <authorList>
            <person name="Bueno E."/>
            <person name="Blow F."/>
            <person name="Douglas A.E."/>
        </authorList>
    </citation>
    <scope>NUCLEOTIDE SEQUENCE</scope>
    <source>
        <strain evidence="1">Dm-2019-70</strain>
    </source>
</reference>
<dbReference type="Proteomes" id="UP000217918">
    <property type="component" value="Unassembled WGS sequence"/>
</dbReference>
<dbReference type="RefSeq" id="WP_021741150.1">
    <property type="nucleotide sequence ID" value="NZ_BEWS01000003.1"/>
</dbReference>
<dbReference type="Proteomes" id="UP000785759">
    <property type="component" value="Unassembled WGS sequence"/>
</dbReference>
<dbReference type="InterPro" id="IPR007710">
    <property type="entry name" value="Nucleoside_deoxyribTrfase"/>
</dbReference>
<reference evidence="4" key="2">
    <citation type="submission" date="2018-05" db="EMBL/GenBank/DDBJ databases">
        <title>Genome Comparison of Lactic Acid Bacteria Isolated from non-Wheat Sourdough.</title>
        <authorList>
            <person name="Rice T."/>
            <person name="Axel C."/>
            <person name="Lynch K.M."/>
            <person name="Benz C."/>
            <person name="Arendt E.K."/>
            <person name="Coffey A."/>
        </authorList>
    </citation>
    <scope>NUCLEOTIDE SEQUENCE</scope>
    <source>
        <strain evidence="4">TR055</strain>
    </source>
</reference>
<dbReference type="AlphaFoldDB" id="A0A0C1MCQ3"/>
<dbReference type="PANTHER" id="PTHR15364">
    <property type="entry name" value="2'-DEOXYNUCLEOSIDE 5'-PHOSPHATE N-HYDROLASE 1"/>
    <property type="match status" value="1"/>
</dbReference>
<evidence type="ECO:0000313" key="3">
    <source>
        <dbReference type="EMBL" id="QCZ53091.1"/>
    </source>
</evidence>
<dbReference type="EMBL" id="QFDK01000004">
    <property type="protein sequence ID" value="TOZ04760.1"/>
    <property type="molecule type" value="Genomic_DNA"/>
</dbReference>
<dbReference type="GO" id="GO:0009159">
    <property type="term" value="P:deoxyribonucleoside monophosphate catabolic process"/>
    <property type="evidence" value="ECO:0007669"/>
    <property type="project" value="TreeGrafter"/>
</dbReference>
<reference evidence="2 5" key="1">
    <citation type="submission" date="2017-09" db="EMBL/GenBank/DDBJ databases">
        <title>Genome sequence of Lactobacillus brevis D7.</title>
        <authorList>
            <person name="Kwon M.-S."/>
            <person name="Lim S.K."/>
            <person name="Choi H.-J."/>
        </authorList>
    </citation>
    <scope>NUCLEOTIDE SEQUENCE [LARGE SCALE GENOMIC DNA]</scope>
    <source>
        <strain evidence="2 5">D7</strain>
    </source>
</reference>
<proteinExistence type="predicted"/>
<reference evidence="1" key="4">
    <citation type="submission" date="2020-12" db="EMBL/GenBank/DDBJ databases">
        <authorList>
            <person name="Mcmullen J.G."/>
        </authorList>
    </citation>
    <scope>NUCLEOTIDE SEQUENCE</scope>
    <source>
        <strain evidence="1">Dm-2019-70</strain>
    </source>
</reference>